<dbReference type="HOGENOM" id="CLU_2911806_0_0_4"/>
<name>D4X8C2_9BURK</name>
<reference evidence="2" key="1">
    <citation type="submission" date="2010-03" db="EMBL/GenBank/DDBJ databases">
        <title>Complete sequence of Mobiluncus curtisii ATCC 43063.</title>
        <authorList>
            <person name="Muzny D."/>
            <person name="Qin X."/>
            <person name="Deng J."/>
            <person name="Jiang H."/>
            <person name="Liu Y."/>
            <person name="Qu J."/>
            <person name="Song X.-Z."/>
            <person name="Zhang L."/>
            <person name="Thornton R."/>
            <person name="Coyle M."/>
            <person name="Francisco L."/>
            <person name="Jackson L."/>
            <person name="Javaid M."/>
            <person name="Korchina V."/>
            <person name="Kovar C."/>
            <person name="Mata R."/>
            <person name="Mathew T."/>
            <person name="Ngo R."/>
            <person name="Nguyen L."/>
            <person name="Nguyen N."/>
            <person name="Okwuonu G."/>
            <person name="Ongeri F."/>
            <person name="Pham C."/>
            <person name="Simmons D."/>
            <person name="Wilczek-Boney K."/>
            <person name="Hale W."/>
            <person name="Jakkamsetti A."/>
            <person name="Pham P."/>
            <person name="Ruth R."/>
            <person name="San Lucas F."/>
            <person name="Warren J."/>
            <person name="Zhang J."/>
            <person name="Zhao Z."/>
            <person name="Zhou C."/>
            <person name="Zhu D."/>
            <person name="Lee S."/>
            <person name="Bess C."/>
            <person name="Blankenburg K."/>
            <person name="Forbes L."/>
            <person name="Fu Q."/>
            <person name="Gubbala S."/>
            <person name="Hirani K."/>
            <person name="Jayaseelan J.C."/>
            <person name="Lara F."/>
            <person name="Munidasa M."/>
            <person name="Palculict T."/>
            <person name="Patil S."/>
            <person name="Pu L.-L."/>
            <person name="Saada N."/>
            <person name="Tang L."/>
            <person name="Weissenberger G."/>
            <person name="Zhu Y."/>
            <person name="Hemphill L."/>
            <person name="Shang Y."/>
            <person name="Youmans B."/>
            <person name="Ayvaz T."/>
            <person name="Ross M."/>
            <person name="Santibanez J."/>
            <person name="Aqrawi P."/>
            <person name="Gross S."/>
            <person name="Joshi V."/>
            <person name="Fowler G."/>
            <person name="Nazareth L."/>
            <person name="Reid J."/>
            <person name="Worley K."/>
            <person name="Petrosino J."/>
            <person name="Highlander S."/>
            <person name="Gibbs R."/>
            <person name="Gibbs R."/>
        </authorList>
    </citation>
    <scope>NUCLEOTIDE SEQUENCE [LARGE SCALE GENOMIC DNA]</scope>
    <source>
        <strain evidence="2">ATCC 43553</strain>
    </source>
</reference>
<accession>D4X8C2</accession>
<proteinExistence type="predicted"/>
<dbReference type="EMBL" id="ADMS01000040">
    <property type="protein sequence ID" value="EFF76949.1"/>
    <property type="molecule type" value="Genomic_DNA"/>
</dbReference>
<organism evidence="1 2">
    <name type="scientific">Achromobacter piechaudii ATCC 43553</name>
    <dbReference type="NCBI Taxonomy" id="742159"/>
    <lineage>
        <taxon>Bacteria</taxon>
        <taxon>Pseudomonadati</taxon>
        <taxon>Pseudomonadota</taxon>
        <taxon>Betaproteobacteria</taxon>
        <taxon>Burkholderiales</taxon>
        <taxon>Alcaligenaceae</taxon>
        <taxon>Achromobacter</taxon>
    </lineage>
</organism>
<dbReference type="Proteomes" id="UP000004510">
    <property type="component" value="Unassembled WGS sequence"/>
</dbReference>
<sequence>MSSRSNPSNNPEPARPAFFGLVFGLKNGGCQWTSVAFAGMKKGAEAPLFNDLQTSVEVCRS</sequence>
<protein>
    <submittedName>
        <fullName evidence="1">Uncharacterized protein</fullName>
    </submittedName>
</protein>
<evidence type="ECO:0000313" key="1">
    <source>
        <dbReference type="EMBL" id="EFF76949.1"/>
    </source>
</evidence>
<gene>
    <name evidence="1" type="ORF">HMPREF0004_1708</name>
</gene>
<evidence type="ECO:0000313" key="2">
    <source>
        <dbReference type="Proteomes" id="UP000004510"/>
    </source>
</evidence>
<dbReference type="AlphaFoldDB" id="D4X8C2"/>
<comment type="caution">
    <text evidence="1">The sequence shown here is derived from an EMBL/GenBank/DDBJ whole genome shotgun (WGS) entry which is preliminary data.</text>
</comment>